<keyword evidence="4" id="KW-0325">Glycoprotein</keyword>
<dbReference type="PANTHER" id="PTHR48071">
    <property type="entry name" value="SRCR DOMAIN-CONTAINING PROTEIN"/>
    <property type="match status" value="1"/>
</dbReference>
<dbReference type="SUPFAM" id="SSF56487">
    <property type="entry name" value="SRCR-like"/>
    <property type="match status" value="1"/>
</dbReference>
<feature type="disulfide bond" evidence="5">
    <location>
        <begin position="75"/>
        <end position="85"/>
    </location>
</feature>
<keyword evidence="8" id="KW-1185">Reference proteome</keyword>
<dbReference type="Pfam" id="PF00530">
    <property type="entry name" value="SRCR"/>
    <property type="match status" value="1"/>
</dbReference>
<evidence type="ECO:0000313" key="7">
    <source>
        <dbReference type="EMBL" id="NXK47409.1"/>
    </source>
</evidence>
<gene>
    <name evidence="7" type="primary">Cd5l</name>
    <name evidence="7" type="ORF">CHATOR_R14717</name>
</gene>
<dbReference type="PRINTS" id="PR00258">
    <property type="entry name" value="SPERACTRCPTR"/>
</dbReference>
<dbReference type="PROSITE" id="PS50287">
    <property type="entry name" value="SRCR_2"/>
    <property type="match status" value="1"/>
</dbReference>
<dbReference type="SMART" id="SM00202">
    <property type="entry name" value="SR"/>
    <property type="match status" value="1"/>
</dbReference>
<dbReference type="AlphaFoldDB" id="A0A7L0JUH1"/>
<organism evidence="7 8">
    <name type="scientific">Chauna torquata</name>
    <name type="common">Southern screamer</name>
    <dbReference type="NCBI Taxonomy" id="30388"/>
    <lineage>
        <taxon>Eukaryota</taxon>
        <taxon>Metazoa</taxon>
        <taxon>Chordata</taxon>
        <taxon>Craniata</taxon>
        <taxon>Vertebrata</taxon>
        <taxon>Euteleostomi</taxon>
        <taxon>Archelosauria</taxon>
        <taxon>Archosauria</taxon>
        <taxon>Dinosauria</taxon>
        <taxon>Saurischia</taxon>
        <taxon>Theropoda</taxon>
        <taxon>Coelurosauria</taxon>
        <taxon>Aves</taxon>
        <taxon>Neognathae</taxon>
        <taxon>Galloanserae</taxon>
        <taxon>Anseriformes</taxon>
        <taxon>Anhimidae</taxon>
        <taxon>Chauna</taxon>
    </lineage>
</organism>
<dbReference type="Gene3D" id="3.10.250.10">
    <property type="entry name" value="SRCR-like domain"/>
    <property type="match status" value="1"/>
</dbReference>
<reference evidence="7 8" key="1">
    <citation type="submission" date="2019-09" db="EMBL/GenBank/DDBJ databases">
        <title>Bird 10,000 Genomes (B10K) Project - Family phase.</title>
        <authorList>
            <person name="Zhang G."/>
        </authorList>
    </citation>
    <scope>NUCLEOTIDE SEQUENCE [LARGE SCALE GENOMIC DNA]</scope>
    <source>
        <strain evidence="7">B10K-DU-011-36</strain>
        <tissue evidence="7">Muscle</tissue>
    </source>
</reference>
<dbReference type="GO" id="GO:0005615">
    <property type="term" value="C:extracellular space"/>
    <property type="evidence" value="ECO:0007669"/>
    <property type="project" value="TreeGrafter"/>
</dbReference>
<dbReference type="InterPro" id="IPR036772">
    <property type="entry name" value="SRCR-like_dom_sf"/>
</dbReference>
<proteinExistence type="predicted"/>
<keyword evidence="1" id="KW-0732">Signal</keyword>
<dbReference type="GO" id="GO:0005886">
    <property type="term" value="C:plasma membrane"/>
    <property type="evidence" value="ECO:0007669"/>
    <property type="project" value="TreeGrafter"/>
</dbReference>
<evidence type="ECO:0000256" key="1">
    <source>
        <dbReference type="ARBA" id="ARBA00022729"/>
    </source>
</evidence>
<comment type="caution">
    <text evidence="5">Lacks conserved residue(s) required for the propagation of feature annotation.</text>
</comment>
<dbReference type="EMBL" id="VXAL01005306">
    <property type="protein sequence ID" value="NXK47409.1"/>
    <property type="molecule type" value="Genomic_DNA"/>
</dbReference>
<dbReference type="GO" id="GO:0004252">
    <property type="term" value="F:serine-type endopeptidase activity"/>
    <property type="evidence" value="ECO:0007669"/>
    <property type="project" value="TreeGrafter"/>
</dbReference>
<keyword evidence="3 5" id="KW-1015">Disulfide bond</keyword>
<feature type="domain" description="SRCR" evidence="6">
    <location>
        <begin position="5"/>
        <end position="97"/>
    </location>
</feature>
<evidence type="ECO:0000256" key="5">
    <source>
        <dbReference type="PROSITE-ProRule" id="PRU00196"/>
    </source>
</evidence>
<evidence type="ECO:0000256" key="4">
    <source>
        <dbReference type="ARBA" id="ARBA00023180"/>
    </source>
</evidence>
<comment type="caution">
    <text evidence="7">The sequence shown here is derived from an EMBL/GenBank/DDBJ whole genome shotgun (WGS) entry which is preliminary data.</text>
</comment>
<sequence>RTVPVRLVGGRSRCQGRVELLQASGWGSVCAAGWDPAAARVLCRQLGCGRPRLVPVPCSPMEAEGAPVALRRVQCMGQEPDLALCTLQPPDTPSCPS</sequence>
<dbReference type="GO" id="GO:0031638">
    <property type="term" value="P:zymogen activation"/>
    <property type="evidence" value="ECO:0007669"/>
    <property type="project" value="TreeGrafter"/>
</dbReference>
<dbReference type="PANTHER" id="PTHR48071:SF29">
    <property type="entry name" value="OLFACTORY RECEPTOR 292"/>
    <property type="match status" value="1"/>
</dbReference>
<evidence type="ECO:0000256" key="3">
    <source>
        <dbReference type="ARBA" id="ARBA00023157"/>
    </source>
</evidence>
<evidence type="ECO:0000259" key="6">
    <source>
        <dbReference type="PROSITE" id="PS50287"/>
    </source>
</evidence>
<accession>A0A7L0JUH1</accession>
<dbReference type="PROSITE" id="PS00420">
    <property type="entry name" value="SRCR_1"/>
    <property type="match status" value="1"/>
</dbReference>
<feature type="non-terminal residue" evidence="7">
    <location>
        <position position="1"/>
    </location>
</feature>
<dbReference type="Proteomes" id="UP000537522">
    <property type="component" value="Unassembled WGS sequence"/>
</dbReference>
<protein>
    <submittedName>
        <fullName evidence="7">CD5L protein</fullName>
    </submittedName>
</protein>
<name>A0A7L0JUH1_CHATO</name>
<feature type="non-terminal residue" evidence="7">
    <location>
        <position position="97"/>
    </location>
</feature>
<dbReference type="FunFam" id="3.10.250.10:FF:000004">
    <property type="entry name" value="Scavenger receptor cysteine-rich type 1 protein M130"/>
    <property type="match status" value="1"/>
</dbReference>
<keyword evidence="2" id="KW-0677">Repeat</keyword>
<evidence type="ECO:0000256" key="2">
    <source>
        <dbReference type="ARBA" id="ARBA00022737"/>
    </source>
</evidence>
<evidence type="ECO:0000313" key="8">
    <source>
        <dbReference type="Proteomes" id="UP000537522"/>
    </source>
</evidence>
<dbReference type="InterPro" id="IPR001190">
    <property type="entry name" value="SRCR"/>
</dbReference>